<proteinExistence type="predicted"/>
<keyword evidence="1" id="KW-0808">Transferase</keyword>
<dbReference type="Gene3D" id="3.40.50.150">
    <property type="entry name" value="Vaccinia Virus protein VP39"/>
    <property type="match status" value="1"/>
</dbReference>
<dbReference type="GO" id="GO:0032259">
    <property type="term" value="P:methylation"/>
    <property type="evidence" value="ECO:0007669"/>
    <property type="project" value="UniProtKB-KW"/>
</dbReference>
<keyword evidence="1" id="KW-0489">Methyltransferase</keyword>
<dbReference type="Proteomes" id="UP000077013">
    <property type="component" value="Unassembled WGS sequence"/>
</dbReference>
<protein>
    <submittedName>
        <fullName evidence="1">Methyltransferase</fullName>
    </submittedName>
</protein>
<sequence>MYEHLKHLAKKILPKRLLQNNEGFFRSIVALQYKGTKYECNVCGIQLSNFIELERKGKLCPKCGSLPRTRRLYRFLSEEIKIQHKTILHFSPPASLRNVFQKSDAKQYVTTDYEGEFKADKQLNIEAIDEPDAAYDLIICYHVLEHIPNDRTAMKELFRILKTGGNCIIQTPFKEGAIYEDEAIQSEADRLKHFGQEDHVRIYSVNGLKNRLESVGFQVQVYTFTTSENDRFGMRNNETLLRAVKE</sequence>
<dbReference type="STRING" id="1763537.ULVI_04415"/>
<dbReference type="EMBL" id="LRXL01000026">
    <property type="protein sequence ID" value="OAB79988.1"/>
    <property type="molecule type" value="Genomic_DNA"/>
</dbReference>
<reference evidence="1 2" key="1">
    <citation type="submission" date="2016-02" db="EMBL/GenBank/DDBJ databases">
        <title>Ulvibacter sp. LPB0005, isolated from Thais luteostoma.</title>
        <authorList>
            <person name="Shin S.-K."/>
            <person name="Yi H."/>
        </authorList>
    </citation>
    <scope>NUCLEOTIDE SEQUENCE [LARGE SCALE GENOMIC DNA]</scope>
    <source>
        <strain evidence="1 2">LPB0005</strain>
    </source>
</reference>
<name>A0A167IT25_9FLAO</name>
<keyword evidence="2" id="KW-1185">Reference proteome</keyword>
<dbReference type="OrthoDB" id="3896938at2"/>
<accession>A0A167IT25</accession>
<gene>
    <name evidence="1" type="ORF">ULVI_04415</name>
</gene>
<comment type="caution">
    <text evidence="1">The sequence shown here is derived from an EMBL/GenBank/DDBJ whole genome shotgun (WGS) entry which is preliminary data.</text>
</comment>
<dbReference type="SUPFAM" id="SSF53335">
    <property type="entry name" value="S-adenosyl-L-methionine-dependent methyltransferases"/>
    <property type="match status" value="1"/>
</dbReference>
<evidence type="ECO:0000313" key="1">
    <source>
        <dbReference type="EMBL" id="OAB79988.1"/>
    </source>
</evidence>
<dbReference type="AlphaFoldDB" id="A0A167IT25"/>
<organism evidence="1 2">
    <name type="scientific">Cochleicola gelatinilyticus</name>
    <dbReference type="NCBI Taxonomy" id="1763537"/>
    <lineage>
        <taxon>Bacteria</taxon>
        <taxon>Pseudomonadati</taxon>
        <taxon>Bacteroidota</taxon>
        <taxon>Flavobacteriia</taxon>
        <taxon>Flavobacteriales</taxon>
        <taxon>Flavobacteriaceae</taxon>
        <taxon>Cochleicola</taxon>
    </lineage>
</organism>
<dbReference type="Pfam" id="PF13489">
    <property type="entry name" value="Methyltransf_23"/>
    <property type="match status" value="1"/>
</dbReference>
<dbReference type="InterPro" id="IPR029063">
    <property type="entry name" value="SAM-dependent_MTases_sf"/>
</dbReference>
<evidence type="ECO:0000313" key="2">
    <source>
        <dbReference type="Proteomes" id="UP000077013"/>
    </source>
</evidence>
<dbReference type="RefSeq" id="WP_068590140.1">
    <property type="nucleotide sequence ID" value="NZ_LRXL01000026.1"/>
</dbReference>
<dbReference type="GO" id="GO:0008168">
    <property type="term" value="F:methyltransferase activity"/>
    <property type="evidence" value="ECO:0007669"/>
    <property type="project" value="UniProtKB-KW"/>
</dbReference>